<organism evidence="1 2">
    <name type="scientific">Liparis tanakae</name>
    <name type="common">Tanaka's snailfish</name>
    <dbReference type="NCBI Taxonomy" id="230148"/>
    <lineage>
        <taxon>Eukaryota</taxon>
        <taxon>Metazoa</taxon>
        <taxon>Chordata</taxon>
        <taxon>Craniata</taxon>
        <taxon>Vertebrata</taxon>
        <taxon>Euteleostomi</taxon>
        <taxon>Actinopterygii</taxon>
        <taxon>Neopterygii</taxon>
        <taxon>Teleostei</taxon>
        <taxon>Neoteleostei</taxon>
        <taxon>Acanthomorphata</taxon>
        <taxon>Eupercaria</taxon>
        <taxon>Perciformes</taxon>
        <taxon>Cottioidei</taxon>
        <taxon>Cottales</taxon>
        <taxon>Liparidae</taxon>
        <taxon>Liparis</taxon>
    </lineage>
</organism>
<dbReference type="AlphaFoldDB" id="A0A4Z2H1J6"/>
<dbReference type="EMBL" id="SRLO01000361">
    <property type="protein sequence ID" value="TNN59205.1"/>
    <property type="molecule type" value="Genomic_DNA"/>
</dbReference>
<keyword evidence="2" id="KW-1185">Reference proteome</keyword>
<name>A0A4Z2H1J6_9TELE</name>
<gene>
    <name evidence="1" type="ORF">EYF80_030578</name>
</gene>
<protein>
    <submittedName>
        <fullName evidence="1">Uncharacterized protein</fullName>
    </submittedName>
</protein>
<dbReference type="Proteomes" id="UP000314294">
    <property type="component" value="Unassembled WGS sequence"/>
</dbReference>
<evidence type="ECO:0000313" key="1">
    <source>
        <dbReference type="EMBL" id="TNN59205.1"/>
    </source>
</evidence>
<sequence>MASGRICTTSRPDAPPGVCEFEELVKGDDVDGLMLRLSPLSNSSSPYGGFFCQEQVYLDVPVGQQQVDDDVDRKALHVVQPLLDAVQLGGQLHAAPRCTYWELAWDTLSTWMKRSSSGMQMGPSSISKLGCISSVRPFIRPLSQQYTLLWAVTMYGMKLQEDWRFSIAQSITFRDTHRDDHDFVEERLEGVGVGVAVQDDVVGHAEALSHSQVVEERGLAEGIRHLHHSNVWWEETGTDTRARSRGPANVVLTEGRGETRVPRYPLMLTSAAAFITIT</sequence>
<evidence type="ECO:0000313" key="2">
    <source>
        <dbReference type="Proteomes" id="UP000314294"/>
    </source>
</evidence>
<proteinExistence type="predicted"/>
<reference evidence="1 2" key="1">
    <citation type="submission" date="2019-03" db="EMBL/GenBank/DDBJ databases">
        <title>First draft genome of Liparis tanakae, snailfish: a comprehensive survey of snailfish specific genes.</title>
        <authorList>
            <person name="Kim W."/>
            <person name="Song I."/>
            <person name="Jeong J.-H."/>
            <person name="Kim D."/>
            <person name="Kim S."/>
            <person name="Ryu S."/>
            <person name="Song J.Y."/>
            <person name="Lee S.K."/>
        </authorList>
    </citation>
    <scope>NUCLEOTIDE SEQUENCE [LARGE SCALE GENOMIC DNA]</scope>
    <source>
        <tissue evidence="1">Muscle</tissue>
    </source>
</reference>
<comment type="caution">
    <text evidence="1">The sequence shown here is derived from an EMBL/GenBank/DDBJ whole genome shotgun (WGS) entry which is preliminary data.</text>
</comment>
<accession>A0A4Z2H1J6</accession>